<gene>
    <name evidence="1" type="ORF">JFY71_02990</name>
</gene>
<sequence length="166" mass="19373">MLDLVAVDNKWGIGKNNDLLIRIPKDTKFFKEVTVGNIVFMGKNTLDSLPRGKPLKNRVNIVLTSKEIEMDNLIVVHSVEELLKELKKYDTEKIYNIGGGKIFEQMLDYMDYSLVTKIEKDLDADTFYPNLDEMDNWEVVAESPEHEYKGIKYKFLKYKNNNVKKF</sequence>
<keyword evidence="2" id="KW-1185">Reference proteome</keyword>
<evidence type="ECO:0000313" key="2">
    <source>
        <dbReference type="Proteomes" id="UP000595814"/>
    </source>
</evidence>
<protein>
    <submittedName>
        <fullName evidence="1">Dihydrofolate reductase</fullName>
    </submittedName>
</protein>
<dbReference type="EMBL" id="CP066744">
    <property type="protein sequence ID" value="QQK08518.1"/>
    <property type="molecule type" value="Genomic_DNA"/>
</dbReference>
<reference evidence="1 2" key="1">
    <citation type="journal article" date="2022" name="Int. J. Syst. Evol. Microbiol.">
        <title>Miniphocaeibacter halophilus sp. nov., an ammonium-tolerant acetate-producing bacterium isolated from a biogas system.</title>
        <authorList>
            <person name="Schnurer A."/>
            <person name="Singh A."/>
            <person name="Bi S."/>
            <person name="Qiao W."/>
            <person name="Westerholm M."/>
        </authorList>
    </citation>
    <scope>NUCLEOTIDE SEQUENCE [LARGE SCALE GENOMIC DNA]</scope>
    <source>
        <strain evidence="1 2">AMB_01</strain>
    </source>
</reference>
<accession>A0AC61MT40</accession>
<name>A0AC61MT40_9FIRM</name>
<evidence type="ECO:0000313" key="1">
    <source>
        <dbReference type="EMBL" id="QQK08518.1"/>
    </source>
</evidence>
<proteinExistence type="predicted"/>
<dbReference type="Proteomes" id="UP000595814">
    <property type="component" value="Chromosome"/>
</dbReference>
<organism evidence="1 2">
    <name type="scientific">Miniphocaeibacter halophilus</name>
    <dbReference type="NCBI Taxonomy" id="2931922"/>
    <lineage>
        <taxon>Bacteria</taxon>
        <taxon>Bacillati</taxon>
        <taxon>Bacillota</taxon>
        <taxon>Tissierellia</taxon>
        <taxon>Tissierellales</taxon>
        <taxon>Peptoniphilaceae</taxon>
        <taxon>Miniphocaeibacter</taxon>
    </lineage>
</organism>